<dbReference type="CDD" id="cd00586">
    <property type="entry name" value="4HBT"/>
    <property type="match status" value="1"/>
</dbReference>
<proteinExistence type="predicted"/>
<dbReference type="Pfam" id="PF13279">
    <property type="entry name" value="4HBT_2"/>
    <property type="match status" value="1"/>
</dbReference>
<evidence type="ECO:0000313" key="2">
    <source>
        <dbReference type="Proteomes" id="UP000199372"/>
    </source>
</evidence>
<dbReference type="Gene3D" id="3.10.129.10">
    <property type="entry name" value="Hotdog Thioesterase"/>
    <property type="match status" value="1"/>
</dbReference>
<reference evidence="2" key="1">
    <citation type="submission" date="2016-10" db="EMBL/GenBank/DDBJ databases">
        <authorList>
            <person name="Varghese N."/>
            <person name="Submissions S."/>
        </authorList>
    </citation>
    <scope>NUCLEOTIDE SEQUENCE [LARGE SCALE GENOMIC DNA]</scope>
    <source>
        <strain evidence="2">DSM 26893</strain>
    </source>
</reference>
<sequence length="349" mass="36992">MSPRAAILGTCPRAAGWAARLLILGWDVAVPEDLHGPDFDAVLVRARLALPGLYDRALPPEGRLTGLDAMDAATDTVVIVGSFDPAALISVEGSGAPPVLHDANGAPRRLGTVGIEAHDPVYIWPSVTIAPTDAAARDHAATVLTELGMVPDGPPPQPGGDAVLVGILRALRHADCGLGAHLKADELRWPIPAPDWSRPVETARRAVPLDWTDFNGHMTESRYLLAFADATERLMDDLGCTPDYIASGGSFFTAETHIRHLSEILAGEVFHITTHALQSAGAKLHLFHQMWRGETLLATGEHFLLHVDLETRRPGPPKGTVAERMALLGAGHAALAAPAGAGRFVGQRP</sequence>
<dbReference type="EMBL" id="FOCM01000005">
    <property type="protein sequence ID" value="SEN68060.1"/>
    <property type="molecule type" value="Genomic_DNA"/>
</dbReference>
<dbReference type="OrthoDB" id="9803287at2"/>
<keyword evidence="2" id="KW-1185">Reference proteome</keyword>
<dbReference type="InterPro" id="IPR029069">
    <property type="entry name" value="HotDog_dom_sf"/>
</dbReference>
<organism evidence="1 2">
    <name type="scientific">Palleronia pelagia</name>
    <dbReference type="NCBI Taxonomy" id="387096"/>
    <lineage>
        <taxon>Bacteria</taxon>
        <taxon>Pseudomonadati</taxon>
        <taxon>Pseudomonadota</taxon>
        <taxon>Alphaproteobacteria</taxon>
        <taxon>Rhodobacterales</taxon>
        <taxon>Roseobacteraceae</taxon>
        <taxon>Palleronia</taxon>
    </lineage>
</organism>
<protein>
    <submittedName>
        <fullName evidence="1">Carnitine 3-dehydrogenase</fullName>
    </submittedName>
</protein>
<name>A0A1H8IGT8_9RHOB</name>
<accession>A0A1H8IGT8</accession>
<evidence type="ECO:0000313" key="1">
    <source>
        <dbReference type="EMBL" id="SEN68060.1"/>
    </source>
</evidence>
<gene>
    <name evidence="1" type="ORF">SAMN04488011_105237</name>
</gene>
<dbReference type="Proteomes" id="UP000199372">
    <property type="component" value="Unassembled WGS sequence"/>
</dbReference>
<dbReference type="SUPFAM" id="SSF54637">
    <property type="entry name" value="Thioesterase/thiol ester dehydrase-isomerase"/>
    <property type="match status" value="1"/>
</dbReference>
<dbReference type="AlphaFoldDB" id="A0A1H8IGT8"/>
<dbReference type="RefSeq" id="WP_139210088.1">
    <property type="nucleotide sequence ID" value="NZ_FOCM01000005.1"/>
</dbReference>